<reference evidence="3" key="1">
    <citation type="journal article" date="2008" name="Nat. Genet.">
        <title>The Pristionchus pacificus genome provides a unique perspective on nematode lifestyle and parasitism.</title>
        <authorList>
            <person name="Dieterich C."/>
            <person name="Clifton S.W."/>
            <person name="Schuster L.N."/>
            <person name="Chinwalla A."/>
            <person name="Delehaunty K."/>
            <person name="Dinkelacker I."/>
            <person name="Fulton L."/>
            <person name="Fulton R."/>
            <person name="Godfrey J."/>
            <person name="Minx P."/>
            <person name="Mitreva M."/>
            <person name="Roeseler W."/>
            <person name="Tian H."/>
            <person name="Witte H."/>
            <person name="Yang S.P."/>
            <person name="Wilson R.K."/>
            <person name="Sommer R.J."/>
        </authorList>
    </citation>
    <scope>NUCLEOTIDE SEQUENCE [LARGE SCALE GENOMIC DNA]</scope>
    <source>
        <strain evidence="3">PS312</strain>
    </source>
</reference>
<evidence type="ECO:0000256" key="1">
    <source>
        <dbReference type="SAM" id="MobiDB-lite"/>
    </source>
</evidence>
<feature type="region of interest" description="Disordered" evidence="1">
    <location>
        <begin position="160"/>
        <end position="187"/>
    </location>
</feature>
<dbReference type="AlphaFoldDB" id="A0A2A6CID5"/>
<name>A0A2A6CID5_PRIPA</name>
<accession>A0A8R1U4P0</accession>
<protein>
    <submittedName>
        <fullName evidence="2">Uncharacterized protein</fullName>
    </submittedName>
</protein>
<reference evidence="2" key="2">
    <citation type="submission" date="2022-06" db="UniProtKB">
        <authorList>
            <consortium name="EnsemblMetazoa"/>
        </authorList>
    </citation>
    <scope>IDENTIFICATION</scope>
    <source>
        <strain evidence="2">PS312</strain>
    </source>
</reference>
<proteinExistence type="predicted"/>
<feature type="region of interest" description="Disordered" evidence="1">
    <location>
        <begin position="405"/>
        <end position="431"/>
    </location>
</feature>
<evidence type="ECO:0000313" key="2">
    <source>
        <dbReference type="EnsemblMetazoa" id="PPA04074.1"/>
    </source>
</evidence>
<dbReference type="EnsemblMetazoa" id="PPA04074.1">
    <property type="protein sequence ID" value="PPA04074.1"/>
    <property type="gene ID" value="WBGene00093628"/>
</dbReference>
<gene>
    <name evidence="2" type="primary">WBGene00093628</name>
</gene>
<evidence type="ECO:0000313" key="3">
    <source>
        <dbReference type="Proteomes" id="UP000005239"/>
    </source>
</evidence>
<feature type="compositionally biased region" description="Basic and acidic residues" evidence="1">
    <location>
        <begin position="174"/>
        <end position="187"/>
    </location>
</feature>
<dbReference type="GO" id="GO:0005634">
    <property type="term" value="C:nucleus"/>
    <property type="evidence" value="ECO:0000318"/>
    <property type="project" value="GO_Central"/>
</dbReference>
<organism evidence="2 3">
    <name type="scientific">Pristionchus pacificus</name>
    <name type="common">Parasitic nematode worm</name>
    <dbReference type="NCBI Taxonomy" id="54126"/>
    <lineage>
        <taxon>Eukaryota</taxon>
        <taxon>Metazoa</taxon>
        <taxon>Ecdysozoa</taxon>
        <taxon>Nematoda</taxon>
        <taxon>Chromadorea</taxon>
        <taxon>Rhabditida</taxon>
        <taxon>Rhabditina</taxon>
        <taxon>Diplogasteromorpha</taxon>
        <taxon>Diplogasteroidea</taxon>
        <taxon>Neodiplogasteridae</taxon>
        <taxon>Pristionchus</taxon>
    </lineage>
</organism>
<dbReference type="Proteomes" id="UP000005239">
    <property type="component" value="Unassembled WGS sequence"/>
</dbReference>
<accession>A0A2A6CID5</accession>
<dbReference type="GO" id="GO:0045944">
    <property type="term" value="P:positive regulation of transcription by RNA polymerase II"/>
    <property type="evidence" value="ECO:0000318"/>
    <property type="project" value="GO_Central"/>
</dbReference>
<sequence>MLLLPSPKKVAHLRELREKMNSHSRSVQVDKLRDSWRDGVDLMIEVVEYGPGNEKSKDALRSFSAKRASNQRKEQSKNSEFRATGHDFCLALKIFVELVIEWSEGIEIVNDDPLEKNGSQAILVPQEDPQEDVTVHNDKVLETERSRDRLKRERDVTVLTNDNAQDESDSEAEPCQKKARDQVNDHDGYSIPLKHHETEMQTYSEPHPTAYWNVPAMQMATEPTTMIAPTATSSEELPGNREKPEWDGAPTDDEWEAALERAHIGHCPAYSFYDRAALLNSMHDVQEPATRRQLNCPNCSASYVRKDLMEAHMNKCSMSVATEASDLASEEEASDVTSYDTQNAATTAEEVELSDDKSHVLAAAAANTGSHLTCPRCSAWYVAPHHLDKHIKRCTGAPLSRKTAASAAAAPKTEPQHSQQVPDIYAVSRTS</sequence>
<keyword evidence="3" id="KW-1185">Reference proteome</keyword>